<evidence type="ECO:0000313" key="2">
    <source>
        <dbReference type="EMBL" id="KAK9088987.1"/>
    </source>
</evidence>
<dbReference type="AlphaFoldDB" id="A0AAP0ECF6"/>
<feature type="compositionally biased region" description="Basic and acidic residues" evidence="1">
    <location>
        <begin position="9"/>
        <end position="24"/>
    </location>
</feature>
<organism evidence="2 3">
    <name type="scientific">Stephania cephalantha</name>
    <dbReference type="NCBI Taxonomy" id="152367"/>
    <lineage>
        <taxon>Eukaryota</taxon>
        <taxon>Viridiplantae</taxon>
        <taxon>Streptophyta</taxon>
        <taxon>Embryophyta</taxon>
        <taxon>Tracheophyta</taxon>
        <taxon>Spermatophyta</taxon>
        <taxon>Magnoliopsida</taxon>
        <taxon>Ranunculales</taxon>
        <taxon>Menispermaceae</taxon>
        <taxon>Menispermoideae</taxon>
        <taxon>Cissampelideae</taxon>
        <taxon>Stephania</taxon>
    </lineage>
</organism>
<gene>
    <name evidence="2" type="ORF">Scep_028069</name>
</gene>
<proteinExistence type="predicted"/>
<keyword evidence="3" id="KW-1185">Reference proteome</keyword>
<dbReference type="Proteomes" id="UP001419268">
    <property type="component" value="Unassembled WGS sequence"/>
</dbReference>
<sequence>MELGGLEAKAPESRGSEQAMDREGWTAVGPEISRRWFNSGRGRERPLVRTRTGAEGGGAKKREAYYIKLATDHQRNNAISNSLLFMLPSVYPFPKLIRRYPLLME</sequence>
<dbReference type="EMBL" id="JBBNAG010000012">
    <property type="protein sequence ID" value="KAK9088987.1"/>
    <property type="molecule type" value="Genomic_DNA"/>
</dbReference>
<comment type="caution">
    <text evidence="2">The sequence shown here is derived from an EMBL/GenBank/DDBJ whole genome shotgun (WGS) entry which is preliminary data.</text>
</comment>
<evidence type="ECO:0000256" key="1">
    <source>
        <dbReference type="SAM" id="MobiDB-lite"/>
    </source>
</evidence>
<reference evidence="2 3" key="1">
    <citation type="submission" date="2024-01" db="EMBL/GenBank/DDBJ databases">
        <title>Genome assemblies of Stephania.</title>
        <authorList>
            <person name="Yang L."/>
        </authorList>
    </citation>
    <scope>NUCLEOTIDE SEQUENCE [LARGE SCALE GENOMIC DNA]</scope>
    <source>
        <strain evidence="2">JXDWG</strain>
        <tissue evidence="2">Leaf</tissue>
    </source>
</reference>
<evidence type="ECO:0000313" key="3">
    <source>
        <dbReference type="Proteomes" id="UP001419268"/>
    </source>
</evidence>
<name>A0AAP0ECF6_9MAGN</name>
<protein>
    <submittedName>
        <fullName evidence="2">Uncharacterized protein</fullName>
    </submittedName>
</protein>
<accession>A0AAP0ECF6</accession>
<feature type="region of interest" description="Disordered" evidence="1">
    <location>
        <begin position="1"/>
        <end position="24"/>
    </location>
</feature>